<accession>A0A1X0S5S5</accession>
<organism evidence="2 3">
    <name type="scientific">Rhizopus microsporus</name>
    <dbReference type="NCBI Taxonomy" id="58291"/>
    <lineage>
        <taxon>Eukaryota</taxon>
        <taxon>Fungi</taxon>
        <taxon>Fungi incertae sedis</taxon>
        <taxon>Mucoromycota</taxon>
        <taxon>Mucoromycotina</taxon>
        <taxon>Mucoromycetes</taxon>
        <taxon>Mucorales</taxon>
        <taxon>Mucorineae</taxon>
        <taxon>Rhizopodaceae</taxon>
        <taxon>Rhizopus</taxon>
    </lineage>
</organism>
<dbReference type="Proteomes" id="UP000242381">
    <property type="component" value="Unassembled WGS sequence"/>
</dbReference>
<reference evidence="2 3" key="1">
    <citation type="journal article" date="2016" name="Proc. Natl. Acad. Sci. U.S.A.">
        <title>Lipid metabolic changes in an early divergent fungus govern the establishment of a mutualistic symbiosis with endobacteria.</title>
        <authorList>
            <person name="Lastovetsky O.A."/>
            <person name="Gaspar M.L."/>
            <person name="Mondo S.J."/>
            <person name="LaButti K.M."/>
            <person name="Sandor L."/>
            <person name="Grigoriev I.V."/>
            <person name="Henry S.A."/>
            <person name="Pawlowska T.E."/>
        </authorList>
    </citation>
    <scope>NUCLEOTIDE SEQUENCE [LARGE SCALE GENOMIC DNA]</scope>
    <source>
        <strain evidence="2 3">ATCC 11559</strain>
    </source>
</reference>
<dbReference type="VEuPathDB" id="FungiDB:BCV72DRAFT_220102"/>
<proteinExistence type="predicted"/>
<feature type="compositionally biased region" description="Basic residues" evidence="1">
    <location>
        <begin position="19"/>
        <end position="29"/>
    </location>
</feature>
<name>A0A1X0S5S5_RHIZD</name>
<gene>
    <name evidence="2" type="ORF">BCV71DRAFT_100532</name>
</gene>
<feature type="region of interest" description="Disordered" evidence="1">
    <location>
        <begin position="1"/>
        <end position="33"/>
    </location>
</feature>
<evidence type="ECO:0008006" key="4">
    <source>
        <dbReference type="Google" id="ProtNLM"/>
    </source>
</evidence>
<evidence type="ECO:0000256" key="1">
    <source>
        <dbReference type="SAM" id="MobiDB-lite"/>
    </source>
</evidence>
<dbReference type="AlphaFoldDB" id="A0A1X0S5S5"/>
<sequence length="124" mass="14814">MRKKLTKRAIPSMQLEHKQKTKKKKRKLYRNNARFRDPPHRRVIFAYDDASLPSPMRRFTPTPSKKLCRHLTTKEIVTLVDEYRTSRVCSHCKNDLQNIVVPERGFDCDHRYANIINIHSCTRH</sequence>
<dbReference type="EMBL" id="KV921309">
    <property type="protein sequence ID" value="ORE19501.1"/>
    <property type="molecule type" value="Genomic_DNA"/>
</dbReference>
<protein>
    <recommendedName>
        <fullName evidence="4">Transposase</fullName>
    </recommendedName>
</protein>
<evidence type="ECO:0000313" key="2">
    <source>
        <dbReference type="EMBL" id="ORE19501.1"/>
    </source>
</evidence>
<evidence type="ECO:0000313" key="3">
    <source>
        <dbReference type="Proteomes" id="UP000242381"/>
    </source>
</evidence>